<protein>
    <submittedName>
        <fullName evidence="1">Uncharacterized protein</fullName>
    </submittedName>
</protein>
<evidence type="ECO:0000313" key="1">
    <source>
        <dbReference type="EMBL" id="MBD2251777.1"/>
    </source>
</evidence>
<dbReference type="Proteomes" id="UP000621307">
    <property type="component" value="Unassembled WGS sequence"/>
</dbReference>
<accession>A0ABR8BCH4</accession>
<evidence type="ECO:0000313" key="2">
    <source>
        <dbReference type="Proteomes" id="UP000621307"/>
    </source>
</evidence>
<dbReference type="EMBL" id="JACJQL010000012">
    <property type="protein sequence ID" value="MBD2251777.1"/>
    <property type="molecule type" value="Genomic_DNA"/>
</dbReference>
<reference evidence="1 2" key="1">
    <citation type="journal article" date="2020" name="ISME J.">
        <title>Comparative genomics reveals insights into cyanobacterial evolution and habitat adaptation.</title>
        <authorList>
            <person name="Chen M.Y."/>
            <person name="Teng W.K."/>
            <person name="Zhao L."/>
            <person name="Hu C.X."/>
            <person name="Zhou Y.K."/>
            <person name="Han B.P."/>
            <person name="Song L.R."/>
            <person name="Shu W.S."/>
        </authorList>
    </citation>
    <scope>NUCLEOTIDE SEQUENCE [LARGE SCALE GENOMIC DNA]</scope>
    <source>
        <strain evidence="1 2">FACHB-3921</strain>
    </source>
</reference>
<name>A0ABR8BCH4_9NOSO</name>
<keyword evidence="2" id="KW-1185">Reference proteome</keyword>
<proteinExistence type="predicted"/>
<organism evidence="1 2">
    <name type="scientific">Nostoc parmelioides FACHB-3921</name>
    <dbReference type="NCBI Taxonomy" id="2692909"/>
    <lineage>
        <taxon>Bacteria</taxon>
        <taxon>Bacillati</taxon>
        <taxon>Cyanobacteriota</taxon>
        <taxon>Cyanophyceae</taxon>
        <taxon>Nostocales</taxon>
        <taxon>Nostocaceae</taxon>
        <taxon>Nostoc</taxon>
    </lineage>
</organism>
<comment type="caution">
    <text evidence="1">The sequence shown here is derived from an EMBL/GenBank/DDBJ whole genome shotgun (WGS) entry which is preliminary data.</text>
</comment>
<dbReference type="RefSeq" id="WP_190567433.1">
    <property type="nucleotide sequence ID" value="NZ_JACJQL010000012.1"/>
</dbReference>
<gene>
    <name evidence="1" type="ORF">H6G14_10750</name>
</gene>
<sequence length="268" mass="30870">MNESKGIPVYLDQTKRKFADLAAKKIDVTDWHPSNTPAQNLWRCFEALQDIKNLLQGSSILSSEDEYRRRVKILITSLYSLCLAIRDLLNYLNSGTEMKSRFNEKEKAEINKLLSEFSRVVPLDKTSAIRGIRDQLSAHIDKLMPYEAQSIFDKAQNHEVGACLHQCIITLNQVLTLDVFGWTTDDCPEGYFRLMAIEPWLVTWKLENGEPPIFAGVHIADSPKKLIREACEQIIRNSQWMFRPEDSRIVLLQEKATETSKPLQQHNH</sequence>